<dbReference type="AlphaFoldDB" id="A0A5S6Q8T2"/>
<reference evidence="2" key="1">
    <citation type="submission" date="2019-12" db="UniProtKB">
        <authorList>
            <consortium name="WormBaseParasite"/>
        </authorList>
    </citation>
    <scope>IDENTIFICATION</scope>
</reference>
<keyword evidence="1" id="KW-1185">Reference proteome</keyword>
<evidence type="ECO:0000313" key="1">
    <source>
        <dbReference type="Proteomes" id="UP000046395"/>
    </source>
</evidence>
<protein>
    <submittedName>
        <fullName evidence="2">Uncharacterized protein</fullName>
    </submittedName>
</protein>
<dbReference type="Proteomes" id="UP000046395">
    <property type="component" value="Unassembled WGS sequence"/>
</dbReference>
<organism evidence="1 2">
    <name type="scientific">Trichuris muris</name>
    <name type="common">Mouse whipworm</name>
    <dbReference type="NCBI Taxonomy" id="70415"/>
    <lineage>
        <taxon>Eukaryota</taxon>
        <taxon>Metazoa</taxon>
        <taxon>Ecdysozoa</taxon>
        <taxon>Nematoda</taxon>
        <taxon>Enoplea</taxon>
        <taxon>Dorylaimia</taxon>
        <taxon>Trichinellida</taxon>
        <taxon>Trichuridae</taxon>
        <taxon>Trichuris</taxon>
    </lineage>
</organism>
<proteinExistence type="predicted"/>
<name>A0A5S6Q8T2_TRIMR</name>
<evidence type="ECO:0000313" key="2">
    <source>
        <dbReference type="WBParaSite" id="TMUE_1000003634.1"/>
    </source>
</evidence>
<dbReference type="WBParaSite" id="TMUE_1000003634.1">
    <property type="protein sequence ID" value="TMUE_1000003634.1"/>
    <property type="gene ID" value="WBGene00298759"/>
</dbReference>
<accession>A0A5S6Q8T2</accession>
<sequence length="86" mass="10137">MACTREFSVQDGPESRDIWFDESSLSRYLELNETSYGHFNWRGTFTCSEIECTIVNERLRNSIHFFVGLDMPDNVETTYSNLHFQD</sequence>